<feature type="transmembrane region" description="Helical" evidence="6">
    <location>
        <begin position="118"/>
        <end position="146"/>
    </location>
</feature>
<accession>A0A077WVZ2</accession>
<feature type="compositionally biased region" description="Polar residues" evidence="5">
    <location>
        <begin position="265"/>
        <end position="279"/>
    </location>
</feature>
<dbReference type="PANTHER" id="PTHR34292:SF2">
    <property type="entry name" value="OUTER SPORE WALL PROTEIN LDS1"/>
    <property type="match status" value="1"/>
</dbReference>
<evidence type="ECO:0000313" key="7">
    <source>
        <dbReference type="EMBL" id="CDS11178.1"/>
    </source>
</evidence>
<evidence type="ECO:0000256" key="1">
    <source>
        <dbReference type="ARBA" id="ARBA00004141"/>
    </source>
</evidence>
<keyword evidence="4 6" id="KW-0472">Membrane</keyword>
<keyword evidence="3 6" id="KW-1133">Transmembrane helix</keyword>
<feature type="transmembrane region" description="Helical" evidence="6">
    <location>
        <begin position="25"/>
        <end position="44"/>
    </location>
</feature>
<dbReference type="Pfam" id="PF07264">
    <property type="entry name" value="EI24"/>
    <property type="match status" value="1"/>
</dbReference>
<feature type="transmembrane region" description="Helical" evidence="6">
    <location>
        <begin position="198"/>
        <end position="222"/>
    </location>
</feature>
<protein>
    <submittedName>
        <fullName evidence="7">Uncharacterized protein</fullName>
    </submittedName>
</protein>
<evidence type="ECO:0000256" key="3">
    <source>
        <dbReference type="ARBA" id="ARBA00022989"/>
    </source>
</evidence>
<dbReference type="PANTHER" id="PTHR34292">
    <property type="entry name" value="OUTER SPORE WALL PROTEIN LDS1"/>
    <property type="match status" value="1"/>
</dbReference>
<evidence type="ECO:0000256" key="5">
    <source>
        <dbReference type="SAM" id="MobiDB-lite"/>
    </source>
</evidence>
<feature type="region of interest" description="Disordered" evidence="5">
    <location>
        <begin position="265"/>
        <end position="303"/>
    </location>
</feature>
<reference evidence="7" key="1">
    <citation type="journal article" date="2014" name="Genome Announc.">
        <title>De novo whole-genome sequence and genome annotation of Lichtheimia ramosa.</title>
        <authorList>
            <person name="Linde J."/>
            <person name="Schwartze V."/>
            <person name="Binder U."/>
            <person name="Lass-Florl C."/>
            <person name="Voigt K."/>
            <person name="Horn F."/>
        </authorList>
    </citation>
    <scope>NUCLEOTIDE SEQUENCE</scope>
    <source>
        <strain evidence="7">JMRC FSU:6197</strain>
    </source>
</reference>
<feature type="transmembrane region" description="Helical" evidence="6">
    <location>
        <begin position="152"/>
        <end position="177"/>
    </location>
</feature>
<evidence type="ECO:0000256" key="6">
    <source>
        <dbReference type="SAM" id="Phobius"/>
    </source>
</evidence>
<evidence type="ECO:0000256" key="2">
    <source>
        <dbReference type="ARBA" id="ARBA00022692"/>
    </source>
</evidence>
<name>A0A077WVZ2_9FUNG</name>
<evidence type="ECO:0000256" key="4">
    <source>
        <dbReference type="ARBA" id="ARBA00023136"/>
    </source>
</evidence>
<sequence length="303" mass="33527">MAPPYTYPLAGVFHFITHPQLWRKVLCPFLLTLAFGIFSLVLSFGYLLPLQAHALINVNCPSWLAWIVSVIFVLLESAILDILFFAIIVATFQDILFDATLKSLGMDRMFEHRVDVNGVVLCCRGMSSSVLLGLILVLAQILGWIITAPLHLIPVIGTVIACCINGWPACWGQHIHYDLEFRGLRVTESRHYAWQHRWSYCSFGAVAVALELVPFFNLLFMWTNVVGAAMWVADKYEKHEAEIVKQQQGGSAIGGSGDTSVASLYPSQRNPSSHVPSLESSEEARLLQSNTSISKDGYGSAIA</sequence>
<organism evidence="7">
    <name type="scientific">Lichtheimia ramosa</name>
    <dbReference type="NCBI Taxonomy" id="688394"/>
    <lineage>
        <taxon>Eukaryota</taxon>
        <taxon>Fungi</taxon>
        <taxon>Fungi incertae sedis</taxon>
        <taxon>Mucoromycota</taxon>
        <taxon>Mucoromycotina</taxon>
        <taxon>Mucoromycetes</taxon>
        <taxon>Mucorales</taxon>
        <taxon>Lichtheimiaceae</taxon>
        <taxon>Lichtheimia</taxon>
    </lineage>
</organism>
<gene>
    <name evidence="7" type="ORF">LRAMOSA03441</name>
</gene>
<dbReference type="EMBL" id="LK023346">
    <property type="protein sequence ID" value="CDS11178.1"/>
    <property type="molecule type" value="Genomic_DNA"/>
</dbReference>
<dbReference type="InterPro" id="IPR052786">
    <property type="entry name" value="Spore_wall_assembly"/>
</dbReference>
<dbReference type="OrthoDB" id="10012223at2759"/>
<dbReference type="AlphaFoldDB" id="A0A077WVZ2"/>
<comment type="subcellular location">
    <subcellularLocation>
        <location evidence="1">Membrane</location>
        <topology evidence="1">Multi-pass membrane protein</topology>
    </subcellularLocation>
</comment>
<feature type="transmembrane region" description="Helical" evidence="6">
    <location>
        <begin position="64"/>
        <end position="97"/>
    </location>
</feature>
<keyword evidence="2 6" id="KW-0812">Transmembrane</keyword>
<dbReference type="InterPro" id="IPR059112">
    <property type="entry name" value="CysZ/EI24"/>
</dbReference>
<proteinExistence type="predicted"/>